<name>A0A4R3JL09_9FIRM</name>
<protein>
    <recommendedName>
        <fullName evidence="1">AbiTii domain-containing protein</fullName>
    </recommendedName>
</protein>
<dbReference type="InterPro" id="IPR041304">
    <property type="entry name" value="AbiTii"/>
</dbReference>
<proteinExistence type="predicted"/>
<dbReference type="EMBL" id="BHEO01000008">
    <property type="protein sequence ID" value="GBU05667.1"/>
    <property type="molecule type" value="Genomic_DNA"/>
</dbReference>
<feature type="domain" description="AbiTii" evidence="1">
    <location>
        <begin position="3"/>
        <end position="181"/>
    </location>
</feature>
<dbReference type="AlphaFoldDB" id="A0A4R3JL09"/>
<dbReference type="RefSeq" id="WP_116441930.1">
    <property type="nucleotide sequence ID" value="NZ_BHEO01000008.1"/>
</dbReference>
<organism evidence="3 4">
    <name type="scientific">Faecalimonas umbilicata</name>
    <dbReference type="NCBI Taxonomy" id="1912855"/>
    <lineage>
        <taxon>Bacteria</taxon>
        <taxon>Bacillati</taxon>
        <taxon>Bacillota</taxon>
        <taxon>Clostridia</taxon>
        <taxon>Lachnospirales</taxon>
        <taxon>Lachnospiraceae</taxon>
        <taxon>Faecalimonas</taxon>
    </lineage>
</organism>
<evidence type="ECO:0000313" key="3">
    <source>
        <dbReference type="EMBL" id="TCS66077.1"/>
    </source>
</evidence>
<evidence type="ECO:0000313" key="5">
    <source>
        <dbReference type="Proteomes" id="UP000702954"/>
    </source>
</evidence>
<dbReference type="Proteomes" id="UP000702954">
    <property type="component" value="Unassembled WGS sequence"/>
</dbReference>
<evidence type="ECO:0000313" key="4">
    <source>
        <dbReference type="Proteomes" id="UP000294613"/>
    </source>
</evidence>
<gene>
    <name evidence="3" type="ORF">EDD74_12041</name>
    <name evidence="2" type="ORF">FAEUMB_22080</name>
</gene>
<reference evidence="2 5" key="1">
    <citation type="journal article" date="2018" name="Int. J. Syst. Evol. Microbiol.">
        <title>Draft Genome Sequence of Faecalimonas umbilicata JCM 30896T, an Acetate-Producing Bacterium Isolated from Human Feces.</title>
        <authorList>
            <person name="Sakamoto M."/>
            <person name="Ikeyama N."/>
            <person name="Yuki M."/>
            <person name="Ohkuma M."/>
        </authorList>
    </citation>
    <scope>NUCLEOTIDE SEQUENCE [LARGE SCALE GENOMIC DNA]</scope>
    <source>
        <strain evidence="2 5">EGH7</strain>
    </source>
</reference>
<keyword evidence="5" id="KW-1185">Reference proteome</keyword>
<sequence length="203" mass="23422">MGIVIELQREALDEKISIESLMRKAYLVARKLNLKEFEEWISQEQNGYKQEVPEYRNIAGEIKAWNPYHGWIPMVLSADISDLVSKMPIPTSISELQDVYNSSEGTVCLSVNGTLTEWFNSNMDFIPTKYQFFSTKSELYRIMSTVRNKILDWALLLEENGIVGEGMTFTDIEKKIAHNTQVINNYINNFYAEVSDIDMQQGQ</sequence>
<dbReference type="EMBL" id="SLZV01000020">
    <property type="protein sequence ID" value="TCS66077.1"/>
    <property type="molecule type" value="Genomic_DNA"/>
</dbReference>
<accession>A0A4R3JL09</accession>
<evidence type="ECO:0000313" key="2">
    <source>
        <dbReference type="EMBL" id="GBU05667.1"/>
    </source>
</evidence>
<evidence type="ECO:0000259" key="1">
    <source>
        <dbReference type="Pfam" id="PF18864"/>
    </source>
</evidence>
<dbReference type="Pfam" id="PF18864">
    <property type="entry name" value="AbiTii"/>
    <property type="match status" value="1"/>
</dbReference>
<dbReference type="Proteomes" id="UP000294613">
    <property type="component" value="Unassembled WGS sequence"/>
</dbReference>
<comment type="caution">
    <text evidence="3">The sequence shown here is derived from an EMBL/GenBank/DDBJ whole genome shotgun (WGS) entry which is preliminary data.</text>
</comment>
<reference evidence="3 4" key="2">
    <citation type="submission" date="2019-03" db="EMBL/GenBank/DDBJ databases">
        <title>Genomic Encyclopedia of Type Strains, Phase IV (KMG-IV): sequencing the most valuable type-strain genomes for metagenomic binning, comparative biology and taxonomic classification.</title>
        <authorList>
            <person name="Goeker M."/>
        </authorList>
    </citation>
    <scope>NUCLEOTIDE SEQUENCE [LARGE SCALE GENOMIC DNA]</scope>
    <source>
        <strain evidence="3 4">DSM 103426</strain>
    </source>
</reference>